<evidence type="ECO:0000313" key="1">
    <source>
        <dbReference type="EMBL" id="QHU30433.1"/>
    </source>
</evidence>
<reference evidence="1" key="1">
    <citation type="journal article" date="2020" name="Nature">
        <title>Giant virus diversity and host interactions through global metagenomics.</title>
        <authorList>
            <person name="Schulz F."/>
            <person name="Roux S."/>
            <person name="Paez-Espino D."/>
            <person name="Jungbluth S."/>
            <person name="Walsh D.A."/>
            <person name="Denef V.J."/>
            <person name="McMahon K.D."/>
            <person name="Konstantinidis K.T."/>
            <person name="Eloe-Fadrosh E.A."/>
            <person name="Kyrpides N.C."/>
            <person name="Woyke T."/>
        </authorList>
    </citation>
    <scope>NUCLEOTIDE SEQUENCE</scope>
    <source>
        <strain evidence="1">GVMAG-M-3300027833-11</strain>
    </source>
</reference>
<protein>
    <recommendedName>
        <fullName evidence="2">C2H2-type domain-containing protein</fullName>
    </recommendedName>
</protein>
<dbReference type="AlphaFoldDB" id="A0A6C0LIS1"/>
<organism evidence="1">
    <name type="scientific">viral metagenome</name>
    <dbReference type="NCBI Taxonomy" id="1070528"/>
    <lineage>
        <taxon>unclassified sequences</taxon>
        <taxon>metagenomes</taxon>
        <taxon>organismal metagenomes</taxon>
    </lineage>
</organism>
<sequence length="70" mass="8124">MVINDNKKVPQCTTTNHSKYECIKCDYITSDRSNWAKHCKTMSHKKCSMITDDNQVVPQSTTKYHNCNII</sequence>
<proteinExistence type="predicted"/>
<dbReference type="EMBL" id="MN740507">
    <property type="protein sequence ID" value="QHU30433.1"/>
    <property type="molecule type" value="Genomic_DNA"/>
</dbReference>
<evidence type="ECO:0008006" key="2">
    <source>
        <dbReference type="Google" id="ProtNLM"/>
    </source>
</evidence>
<accession>A0A6C0LIS1</accession>
<name>A0A6C0LIS1_9ZZZZ</name>